<name>C4GMU7_9NEIS</name>
<reference evidence="1" key="1">
    <citation type="submission" date="2009-04" db="EMBL/GenBank/DDBJ databases">
        <authorList>
            <person name="Weinstock G."/>
            <person name="Sodergren E."/>
            <person name="Clifton S."/>
            <person name="Fulton L."/>
            <person name="Fulton B."/>
            <person name="Courtney L."/>
            <person name="Fronick C."/>
            <person name="Harrison M."/>
            <person name="Strong C."/>
            <person name="Farmer C."/>
            <person name="Delahaunty K."/>
            <person name="Markovic C."/>
            <person name="Hall O."/>
            <person name="Minx P."/>
            <person name="Tomlinson C."/>
            <person name="Mitreva M."/>
            <person name="Nelson J."/>
            <person name="Hou S."/>
            <person name="Wollam A."/>
            <person name="Pepin K.H."/>
            <person name="Johnson M."/>
            <person name="Bhonagiri V."/>
            <person name="Nash W.E."/>
            <person name="Warren W."/>
            <person name="Chinwalla A."/>
            <person name="Mardis E.R."/>
            <person name="Wilson R.K."/>
        </authorList>
    </citation>
    <scope>NUCLEOTIDE SEQUENCE [LARGE SCALE GENOMIC DNA]</scope>
    <source>
        <strain evidence="1">ATCC 51147</strain>
    </source>
</reference>
<dbReference type="HOGENOM" id="CLU_3200931_0_0_4"/>
<evidence type="ECO:0000313" key="1">
    <source>
        <dbReference type="EMBL" id="EEP66631.1"/>
    </source>
</evidence>
<comment type="caution">
    <text evidence="1">The sequence shown here is derived from an EMBL/GenBank/DDBJ whole genome shotgun (WGS) entry which is preliminary data.</text>
</comment>
<organism evidence="1 2">
    <name type="scientific">Kingella oralis ATCC 51147</name>
    <dbReference type="NCBI Taxonomy" id="629741"/>
    <lineage>
        <taxon>Bacteria</taxon>
        <taxon>Pseudomonadati</taxon>
        <taxon>Pseudomonadota</taxon>
        <taxon>Betaproteobacteria</taxon>
        <taxon>Neisseriales</taxon>
        <taxon>Neisseriaceae</taxon>
        <taxon>Kingella</taxon>
    </lineage>
</organism>
<dbReference type="EMBL" id="ACJW02000008">
    <property type="protein sequence ID" value="EEP66631.1"/>
    <property type="molecule type" value="Genomic_DNA"/>
</dbReference>
<dbReference type="Proteomes" id="UP000003009">
    <property type="component" value="Unassembled WGS sequence"/>
</dbReference>
<dbReference type="AlphaFoldDB" id="C4GMU7"/>
<evidence type="ECO:0000313" key="2">
    <source>
        <dbReference type="Proteomes" id="UP000003009"/>
    </source>
</evidence>
<accession>C4GMU7</accession>
<keyword evidence="2" id="KW-1185">Reference proteome</keyword>
<gene>
    <name evidence="1" type="ORF">GCWU000324_03032</name>
</gene>
<protein>
    <submittedName>
        <fullName evidence="1">Uncharacterized protein</fullName>
    </submittedName>
</protein>
<proteinExistence type="predicted"/>
<sequence>MVGLSESIKDSLRGAAALRSQNATLHAIICIYATYFLVDTNKVIL</sequence>